<dbReference type="Proteomes" id="UP000010959">
    <property type="component" value="Unassembled WGS sequence"/>
</dbReference>
<gene>
    <name evidence="1" type="ORF">RBSWK_01276</name>
</gene>
<protein>
    <submittedName>
        <fullName evidence="1">Uncharacterized protein</fullName>
    </submittedName>
</protein>
<evidence type="ECO:0000313" key="2">
    <source>
        <dbReference type="Proteomes" id="UP000010959"/>
    </source>
</evidence>
<proteinExistence type="predicted"/>
<name>L7CKF5_RHOBT</name>
<accession>L7CKF5</accession>
<reference evidence="1 2" key="1">
    <citation type="journal article" date="2013" name="Mar. Genomics">
        <title>Expression of sulfatases in Rhodopirellula baltica and the diversity of sulfatases in the genus Rhodopirellula.</title>
        <authorList>
            <person name="Wegner C.E."/>
            <person name="Richter-Heitmann T."/>
            <person name="Klindworth A."/>
            <person name="Klockow C."/>
            <person name="Richter M."/>
            <person name="Achstetter T."/>
            <person name="Glockner F.O."/>
            <person name="Harder J."/>
        </authorList>
    </citation>
    <scope>NUCLEOTIDE SEQUENCE [LARGE SCALE GENOMIC DNA]</scope>
    <source>
        <strain evidence="1 2">SWK14</strain>
    </source>
</reference>
<dbReference type="AlphaFoldDB" id="L7CKF5"/>
<comment type="caution">
    <text evidence="1">The sequence shown here is derived from an EMBL/GenBank/DDBJ whole genome shotgun (WGS) entry which is preliminary data.</text>
</comment>
<dbReference type="PATRIC" id="fig|993516.3.peg.1345"/>
<sequence length="47" mass="5203">MMAEPKTAARINISPPCSVWTGGETRFETSEISLMGRPRNQSRSYAS</sequence>
<evidence type="ECO:0000313" key="1">
    <source>
        <dbReference type="EMBL" id="ELP34769.1"/>
    </source>
</evidence>
<dbReference type="EMBL" id="AMWG01000023">
    <property type="protein sequence ID" value="ELP34769.1"/>
    <property type="molecule type" value="Genomic_DNA"/>
</dbReference>
<organism evidence="1 2">
    <name type="scientific">Rhodopirellula baltica SWK14</name>
    <dbReference type="NCBI Taxonomy" id="993516"/>
    <lineage>
        <taxon>Bacteria</taxon>
        <taxon>Pseudomonadati</taxon>
        <taxon>Planctomycetota</taxon>
        <taxon>Planctomycetia</taxon>
        <taxon>Pirellulales</taxon>
        <taxon>Pirellulaceae</taxon>
        <taxon>Rhodopirellula</taxon>
    </lineage>
</organism>